<dbReference type="Gene3D" id="3.60.110.10">
    <property type="entry name" value="Carbon-nitrogen hydrolase"/>
    <property type="match status" value="1"/>
</dbReference>
<dbReference type="PANTHER" id="PTHR23088">
    <property type="entry name" value="NITRILASE-RELATED"/>
    <property type="match status" value="1"/>
</dbReference>
<keyword evidence="5" id="KW-1185">Reference proteome</keyword>
<dbReference type="Proteomes" id="UP000194225">
    <property type="component" value="Unassembled WGS sequence"/>
</dbReference>
<comment type="caution">
    <text evidence="4">The sequence shown here is derived from an EMBL/GenBank/DDBJ whole genome shotgun (WGS) entry which is preliminary data.</text>
</comment>
<dbReference type="Pfam" id="PF00795">
    <property type="entry name" value="CN_hydrolase"/>
    <property type="match status" value="1"/>
</dbReference>
<dbReference type="SUPFAM" id="SSF56317">
    <property type="entry name" value="Carbon-nitrogen hydrolase"/>
    <property type="match status" value="1"/>
</dbReference>
<dbReference type="PROSITE" id="PS01227">
    <property type="entry name" value="UPF0012"/>
    <property type="match status" value="1"/>
</dbReference>
<dbReference type="CDD" id="cd07581">
    <property type="entry name" value="nitrilase_3"/>
    <property type="match status" value="1"/>
</dbReference>
<dbReference type="InterPro" id="IPR003010">
    <property type="entry name" value="C-N_Hydrolase"/>
</dbReference>
<feature type="region of interest" description="Disordered" evidence="2">
    <location>
        <begin position="272"/>
        <end position="307"/>
    </location>
</feature>
<evidence type="ECO:0000313" key="4">
    <source>
        <dbReference type="EMBL" id="OSY46903.1"/>
    </source>
</evidence>
<dbReference type="PANTHER" id="PTHR23088:SF27">
    <property type="entry name" value="DEAMINATED GLUTATHIONE AMIDASE"/>
    <property type="match status" value="1"/>
</dbReference>
<evidence type="ECO:0000313" key="5">
    <source>
        <dbReference type="Proteomes" id="UP000194225"/>
    </source>
</evidence>
<name>A0ABX3Y2C1_STRPT</name>
<keyword evidence="4" id="KW-0378">Hydrolase</keyword>
<sequence>MVPSGGGRNRRGPLPDVLPGRVPAHDEEECTCLTAGPGRSAGRMVTDAPGRMRRAGRRNQVLKTPHEREEIRMRIALCQMTATNDPKENLAIVQDQVRRAAREGARLAVLPEAAMVRFGAALGQVAEPLDGPWAEGVRAVARETGVTVVAGMFTPADDGRVTNTLLATGPGVEEFYDKIHLYDAFGFRESDAVAPGKRVVTIDVDGVRVGLATCYDLRFPELFRAHADAGATVSVLPAAWAAGPGKRAQWDLLVRARALDATVWLAAVNQAAPDPQADPEAPTKAPTGVGHSALIGPDGTVRGQLGDRPDLLVGDVDTEETARVRRAVAVLDNRSL</sequence>
<feature type="region of interest" description="Disordered" evidence="2">
    <location>
        <begin position="1"/>
        <end position="23"/>
    </location>
</feature>
<feature type="domain" description="CN hydrolase" evidence="3">
    <location>
        <begin position="73"/>
        <end position="318"/>
    </location>
</feature>
<reference evidence="4 5" key="1">
    <citation type="submission" date="2016-09" db="EMBL/GenBank/DDBJ databases">
        <title>Streptomyces platensis DSM40041, a candidate organism with high potential of specific P450 cytochromes.</title>
        <authorList>
            <person name="Grumaz C."/>
            <person name="Vainshtein Y."/>
            <person name="Kirstahler P."/>
            <person name="Sohn K."/>
        </authorList>
    </citation>
    <scope>NUCLEOTIDE SEQUENCE [LARGE SCALE GENOMIC DNA]</scope>
    <source>
        <strain evidence="4 5">DSM 40041</strain>
    </source>
</reference>
<protein>
    <submittedName>
        <fullName evidence="4">(R)-stereoselective amidase</fullName>
        <ecNumber evidence="4">3.5.1.100</ecNumber>
    </submittedName>
</protein>
<dbReference type="EC" id="3.5.1.100" evidence="4"/>
<organism evidence="4 5">
    <name type="scientific">Streptomyces platensis</name>
    <dbReference type="NCBI Taxonomy" id="58346"/>
    <lineage>
        <taxon>Bacteria</taxon>
        <taxon>Bacillati</taxon>
        <taxon>Actinomycetota</taxon>
        <taxon>Actinomycetes</taxon>
        <taxon>Kitasatosporales</taxon>
        <taxon>Streptomycetaceae</taxon>
        <taxon>Streptomyces</taxon>
    </lineage>
</organism>
<gene>
    <name evidence="4" type="primary">ramA_2</name>
    <name evidence="4" type="ORF">BG653_01639</name>
</gene>
<dbReference type="InterPro" id="IPR036526">
    <property type="entry name" value="C-N_Hydrolase_sf"/>
</dbReference>
<dbReference type="EMBL" id="MIGA01000007">
    <property type="protein sequence ID" value="OSY46903.1"/>
    <property type="molecule type" value="Genomic_DNA"/>
</dbReference>
<proteinExistence type="inferred from homology"/>
<dbReference type="PROSITE" id="PS50263">
    <property type="entry name" value="CN_HYDROLASE"/>
    <property type="match status" value="1"/>
</dbReference>
<comment type="similarity">
    <text evidence="1">Belongs to the carbon-nitrogen hydrolase superfamily. NIT1/NIT2 family.</text>
</comment>
<evidence type="ECO:0000256" key="2">
    <source>
        <dbReference type="SAM" id="MobiDB-lite"/>
    </source>
</evidence>
<accession>A0ABX3Y2C1</accession>
<dbReference type="InterPro" id="IPR001110">
    <property type="entry name" value="UPF0012_CS"/>
</dbReference>
<dbReference type="GO" id="GO:0016787">
    <property type="term" value="F:hydrolase activity"/>
    <property type="evidence" value="ECO:0007669"/>
    <property type="project" value="UniProtKB-KW"/>
</dbReference>
<evidence type="ECO:0000259" key="3">
    <source>
        <dbReference type="PROSITE" id="PS50263"/>
    </source>
</evidence>
<feature type="compositionally biased region" description="Low complexity" evidence="2">
    <location>
        <begin position="272"/>
        <end position="282"/>
    </location>
</feature>
<evidence type="ECO:0000256" key="1">
    <source>
        <dbReference type="ARBA" id="ARBA00010613"/>
    </source>
</evidence>